<dbReference type="InterPro" id="IPR013328">
    <property type="entry name" value="6PGD_dom2"/>
</dbReference>
<dbReference type="SUPFAM" id="SSF48179">
    <property type="entry name" value="6-phosphogluconate dehydrogenase C-terminal domain-like"/>
    <property type="match status" value="1"/>
</dbReference>
<keyword evidence="4" id="KW-0443">Lipid metabolism</keyword>
<dbReference type="AlphaFoldDB" id="A0A134B0Q9"/>
<dbReference type="GO" id="GO:0051287">
    <property type="term" value="F:NAD binding"/>
    <property type="evidence" value="ECO:0007669"/>
    <property type="project" value="InterPro"/>
</dbReference>
<evidence type="ECO:0000313" key="14">
    <source>
        <dbReference type="EMBL" id="KXB73510.1"/>
    </source>
</evidence>
<keyword evidence="3 10" id="KW-0560">Oxidoreductase</keyword>
<dbReference type="STRING" id="322095.HMPREF3185_01982"/>
<protein>
    <recommendedName>
        <fullName evidence="11">Glycerol-3-phosphate dehydrogenase</fullName>
        <ecNumber evidence="11">1.1.1.94</ecNumber>
    </recommendedName>
</protein>
<dbReference type="InterPro" id="IPR006109">
    <property type="entry name" value="G3P_DH_NAD-dep_C"/>
</dbReference>
<dbReference type="GO" id="GO:0046168">
    <property type="term" value="P:glycerol-3-phosphate catabolic process"/>
    <property type="evidence" value="ECO:0007669"/>
    <property type="project" value="InterPro"/>
</dbReference>
<dbReference type="PANTHER" id="PTHR11728">
    <property type="entry name" value="GLYCEROL-3-PHOSPHATE DEHYDROGENASE"/>
    <property type="match status" value="1"/>
</dbReference>
<feature type="domain" description="Glycerol-3-phosphate dehydrogenase NAD-dependent N-terminal" evidence="12">
    <location>
        <begin position="12"/>
        <end position="170"/>
    </location>
</feature>
<accession>A0A134B0Q9</accession>
<dbReference type="Pfam" id="PF07479">
    <property type="entry name" value="NAD_Gly3P_dh_C"/>
    <property type="match status" value="1"/>
</dbReference>
<evidence type="ECO:0000256" key="7">
    <source>
        <dbReference type="PIRSR" id="PIRSR000114-1"/>
    </source>
</evidence>
<evidence type="ECO:0000256" key="11">
    <source>
        <dbReference type="RuleBase" id="RU000439"/>
    </source>
</evidence>
<dbReference type="EC" id="1.1.1.94" evidence="11"/>
<name>A0A134B0Q9_9PORP</name>
<sequence length="340" mass="38035">MPEQTSSFPGRVGILGGGSWATALAKIVLSRQPKLNWLLRTSTHVKDFKRLRHNPGYLTSVTFDTDRITFFTDSDVNDFFRACDTVILATPSPYIRYYLKRVRNSVIRNKLVINAIKGMVPEENVLISDYLQEYKELRPGQIGVIAGPCHAEEIAKDRMSYLTVGCFDMAKAKVLSEEIFSNDYVHCAVSRDVVGIEYAAVLKNIYAIAAGICHGMNKGDNFQSVLISNAIAEMSNFVSTVHLVSRDVTESVYLGDLLVTAYSSYSRNRTFGNMIGKGYSVRAAQMEMNMIAEGYYGAKCIHEINQRYQVTMPICSAVYNILYEGAPVEQSIDRLSTLFK</sequence>
<keyword evidence="6" id="KW-1208">Phospholipid metabolism</keyword>
<dbReference type="InterPro" id="IPR008927">
    <property type="entry name" value="6-PGluconate_DH-like_C_sf"/>
</dbReference>
<dbReference type="GO" id="GO:0005975">
    <property type="term" value="P:carbohydrate metabolic process"/>
    <property type="evidence" value="ECO:0007669"/>
    <property type="project" value="InterPro"/>
</dbReference>
<evidence type="ECO:0000256" key="1">
    <source>
        <dbReference type="ARBA" id="ARBA00011009"/>
    </source>
</evidence>
<comment type="similarity">
    <text evidence="1 10">Belongs to the NAD-dependent glycerol-3-phosphate dehydrogenase family.</text>
</comment>
<evidence type="ECO:0000259" key="12">
    <source>
        <dbReference type="Pfam" id="PF01210"/>
    </source>
</evidence>
<feature type="binding site" evidence="8">
    <location>
        <position position="117"/>
    </location>
    <ligand>
        <name>substrate</name>
    </ligand>
</feature>
<keyword evidence="2" id="KW-0444">Lipid biosynthesis</keyword>
<evidence type="ECO:0000256" key="8">
    <source>
        <dbReference type="PIRSR" id="PIRSR000114-2"/>
    </source>
</evidence>
<dbReference type="Gene3D" id="1.10.1040.10">
    <property type="entry name" value="N-(1-d-carboxylethyl)-l-norvaline Dehydrogenase, domain 2"/>
    <property type="match status" value="1"/>
</dbReference>
<evidence type="ECO:0000256" key="2">
    <source>
        <dbReference type="ARBA" id="ARBA00022516"/>
    </source>
</evidence>
<dbReference type="GO" id="GO:0008654">
    <property type="term" value="P:phospholipid biosynthetic process"/>
    <property type="evidence" value="ECO:0007669"/>
    <property type="project" value="UniProtKB-KW"/>
</dbReference>
<feature type="domain" description="Glycerol-3-phosphate dehydrogenase NAD-dependent C-terminal" evidence="13">
    <location>
        <begin position="192"/>
        <end position="332"/>
    </location>
</feature>
<dbReference type="EMBL" id="LSDK01000137">
    <property type="protein sequence ID" value="KXB73510.1"/>
    <property type="molecule type" value="Genomic_DNA"/>
</dbReference>
<dbReference type="InterPro" id="IPR036291">
    <property type="entry name" value="NAD(P)-bd_dom_sf"/>
</dbReference>
<evidence type="ECO:0000256" key="4">
    <source>
        <dbReference type="ARBA" id="ARBA00023098"/>
    </source>
</evidence>
<organism evidence="14 15">
    <name type="scientific">Porphyromonas somerae</name>
    <dbReference type="NCBI Taxonomy" id="322095"/>
    <lineage>
        <taxon>Bacteria</taxon>
        <taxon>Pseudomonadati</taxon>
        <taxon>Bacteroidota</taxon>
        <taxon>Bacteroidia</taxon>
        <taxon>Bacteroidales</taxon>
        <taxon>Porphyromonadaceae</taxon>
        <taxon>Porphyromonas</taxon>
    </lineage>
</organism>
<dbReference type="InterPro" id="IPR011128">
    <property type="entry name" value="G3P_DH_NAD-dep_N"/>
</dbReference>
<dbReference type="PRINTS" id="PR00077">
    <property type="entry name" value="GPDHDRGNASE"/>
</dbReference>
<feature type="active site" description="Proton acceptor" evidence="7">
    <location>
        <position position="203"/>
    </location>
</feature>
<feature type="binding site" evidence="9">
    <location>
        <position position="151"/>
    </location>
    <ligand>
        <name>NAD(+)</name>
        <dbReference type="ChEBI" id="CHEBI:57540"/>
    </ligand>
</feature>
<dbReference type="SUPFAM" id="SSF51735">
    <property type="entry name" value="NAD(P)-binding Rossmann-fold domains"/>
    <property type="match status" value="1"/>
</dbReference>
<evidence type="ECO:0000259" key="13">
    <source>
        <dbReference type="Pfam" id="PF07479"/>
    </source>
</evidence>
<evidence type="ECO:0000256" key="3">
    <source>
        <dbReference type="ARBA" id="ARBA00023002"/>
    </source>
</evidence>
<dbReference type="GO" id="GO:0141153">
    <property type="term" value="F:glycerol-3-phosphate dehydrogenase (NADP+) activity"/>
    <property type="evidence" value="ECO:0007669"/>
    <property type="project" value="RHEA"/>
</dbReference>
<dbReference type="PIRSF" id="PIRSF000114">
    <property type="entry name" value="Glycerol-3-P_dh"/>
    <property type="match status" value="1"/>
</dbReference>
<dbReference type="GO" id="GO:0005829">
    <property type="term" value="C:cytosol"/>
    <property type="evidence" value="ECO:0007669"/>
    <property type="project" value="TreeGrafter"/>
</dbReference>
<dbReference type="InterPro" id="IPR006168">
    <property type="entry name" value="G3P_DH_NAD-dep"/>
</dbReference>
<proteinExistence type="inferred from homology"/>
<dbReference type="Gene3D" id="3.40.50.720">
    <property type="entry name" value="NAD(P)-binding Rossmann-like Domain"/>
    <property type="match status" value="1"/>
</dbReference>
<feature type="binding site" evidence="8">
    <location>
        <begin position="267"/>
        <end position="268"/>
    </location>
    <ligand>
        <name>substrate</name>
    </ligand>
</feature>
<dbReference type="Proteomes" id="UP000070224">
    <property type="component" value="Unassembled WGS sequence"/>
</dbReference>
<dbReference type="RefSeq" id="WP_060936030.1">
    <property type="nucleotide sequence ID" value="NZ_KQ960465.1"/>
</dbReference>
<gene>
    <name evidence="14" type="ORF">HMPREF3185_01982</name>
</gene>
<evidence type="ECO:0000256" key="9">
    <source>
        <dbReference type="PIRSR" id="PIRSR000114-3"/>
    </source>
</evidence>
<evidence type="ECO:0000256" key="5">
    <source>
        <dbReference type="ARBA" id="ARBA00023209"/>
    </source>
</evidence>
<evidence type="ECO:0000256" key="6">
    <source>
        <dbReference type="ARBA" id="ARBA00023264"/>
    </source>
</evidence>
<feature type="binding site" evidence="9">
    <location>
        <position position="267"/>
    </location>
    <ligand>
        <name>NAD(+)</name>
        <dbReference type="ChEBI" id="CHEBI:57540"/>
    </ligand>
</feature>
<dbReference type="OrthoDB" id="9812273at2"/>
<reference evidence="15" key="1">
    <citation type="submission" date="2016-01" db="EMBL/GenBank/DDBJ databases">
        <authorList>
            <person name="Mitreva M."/>
            <person name="Pepin K.H."/>
            <person name="Mihindukulasuriya K.A."/>
            <person name="Fulton R."/>
            <person name="Fronick C."/>
            <person name="O'Laughlin M."/>
            <person name="Miner T."/>
            <person name="Herter B."/>
            <person name="Rosa B.A."/>
            <person name="Cordes M."/>
            <person name="Tomlinson C."/>
            <person name="Wollam A."/>
            <person name="Palsikar V.B."/>
            <person name="Mardis E.R."/>
            <person name="Wilson R.K."/>
        </authorList>
    </citation>
    <scope>NUCLEOTIDE SEQUENCE [LARGE SCALE GENOMIC DNA]</scope>
    <source>
        <strain evidence="15">KA00683</strain>
    </source>
</reference>
<comment type="catalytic activity">
    <reaction evidence="11">
        <text>sn-glycerol 3-phosphate + NADP(+) = dihydroxyacetone phosphate + NADPH + H(+)</text>
        <dbReference type="Rhea" id="RHEA:11096"/>
        <dbReference type="ChEBI" id="CHEBI:15378"/>
        <dbReference type="ChEBI" id="CHEBI:57597"/>
        <dbReference type="ChEBI" id="CHEBI:57642"/>
        <dbReference type="ChEBI" id="CHEBI:57783"/>
        <dbReference type="ChEBI" id="CHEBI:58349"/>
        <dbReference type="EC" id="1.1.1.94"/>
    </reaction>
</comment>
<keyword evidence="9 10" id="KW-0520">NAD</keyword>
<dbReference type="PATRIC" id="fig|322095.3.peg.1956"/>
<comment type="caution">
    <text evidence="14">The sequence shown here is derived from an EMBL/GenBank/DDBJ whole genome shotgun (WGS) entry which is preliminary data.</text>
</comment>
<keyword evidence="5" id="KW-0594">Phospholipid biosynthesis</keyword>
<evidence type="ECO:0000256" key="10">
    <source>
        <dbReference type="RuleBase" id="RU000437"/>
    </source>
</evidence>
<dbReference type="PANTHER" id="PTHR11728:SF1">
    <property type="entry name" value="GLYCEROL-3-PHOSPHATE DEHYDROGENASE [NAD(+)] 2, CHLOROPLASTIC"/>
    <property type="match status" value="1"/>
</dbReference>
<dbReference type="Pfam" id="PF01210">
    <property type="entry name" value="NAD_Gly3P_dh_N"/>
    <property type="match status" value="1"/>
</dbReference>
<keyword evidence="15" id="KW-1185">Reference proteome</keyword>
<evidence type="ECO:0000313" key="15">
    <source>
        <dbReference type="Proteomes" id="UP000070224"/>
    </source>
</evidence>